<dbReference type="Proteomes" id="UP000076798">
    <property type="component" value="Unassembled WGS sequence"/>
</dbReference>
<dbReference type="AlphaFoldDB" id="A0A165YR02"/>
<dbReference type="EMBL" id="KV428236">
    <property type="protein sequence ID" value="KZT33510.1"/>
    <property type="molecule type" value="Genomic_DNA"/>
</dbReference>
<accession>A0A165YR02</accession>
<evidence type="ECO:0000313" key="2">
    <source>
        <dbReference type="EMBL" id="KZT33510.1"/>
    </source>
</evidence>
<proteinExistence type="predicted"/>
<evidence type="ECO:0000313" key="3">
    <source>
        <dbReference type="Proteomes" id="UP000076798"/>
    </source>
</evidence>
<evidence type="ECO:0000256" key="1">
    <source>
        <dbReference type="SAM" id="MobiDB-lite"/>
    </source>
</evidence>
<sequence length="113" mass="12123">MAVVSPPPSNTLIINIPEGWGLPAVSRGAGDLTFGSNYGANNLGDHNTTNISNDSHDTDNSSHSQSTNNSSNTYNSPTYITSGGKLMSHICASALNFNRRKWSQRERRLLSAS</sequence>
<keyword evidence="3" id="KW-1185">Reference proteome</keyword>
<gene>
    <name evidence="2" type="ORF">SISSUDRAFT_406742</name>
</gene>
<name>A0A165YR02_9AGAM</name>
<protein>
    <submittedName>
        <fullName evidence="2">Uncharacterized protein</fullName>
    </submittedName>
</protein>
<organism evidence="2 3">
    <name type="scientific">Sistotremastrum suecicum HHB10207 ss-3</name>
    <dbReference type="NCBI Taxonomy" id="1314776"/>
    <lineage>
        <taxon>Eukaryota</taxon>
        <taxon>Fungi</taxon>
        <taxon>Dikarya</taxon>
        <taxon>Basidiomycota</taxon>
        <taxon>Agaricomycotina</taxon>
        <taxon>Agaricomycetes</taxon>
        <taxon>Sistotremastrales</taxon>
        <taxon>Sistotremastraceae</taxon>
        <taxon>Sistotremastrum</taxon>
    </lineage>
</organism>
<reference evidence="2 3" key="1">
    <citation type="journal article" date="2016" name="Mol. Biol. Evol.">
        <title>Comparative Genomics of Early-Diverging Mushroom-Forming Fungi Provides Insights into the Origins of Lignocellulose Decay Capabilities.</title>
        <authorList>
            <person name="Nagy L.G."/>
            <person name="Riley R."/>
            <person name="Tritt A."/>
            <person name="Adam C."/>
            <person name="Daum C."/>
            <person name="Floudas D."/>
            <person name="Sun H."/>
            <person name="Yadav J.S."/>
            <person name="Pangilinan J."/>
            <person name="Larsson K.H."/>
            <person name="Matsuura K."/>
            <person name="Barry K."/>
            <person name="Labutti K."/>
            <person name="Kuo R."/>
            <person name="Ohm R.A."/>
            <person name="Bhattacharya S.S."/>
            <person name="Shirouzu T."/>
            <person name="Yoshinaga Y."/>
            <person name="Martin F.M."/>
            <person name="Grigoriev I.V."/>
            <person name="Hibbett D.S."/>
        </authorList>
    </citation>
    <scope>NUCLEOTIDE SEQUENCE [LARGE SCALE GENOMIC DNA]</scope>
    <source>
        <strain evidence="2 3">HHB10207 ss-3</strain>
    </source>
</reference>
<feature type="compositionally biased region" description="Low complexity" evidence="1">
    <location>
        <begin position="61"/>
        <end position="78"/>
    </location>
</feature>
<feature type="region of interest" description="Disordered" evidence="1">
    <location>
        <begin position="36"/>
        <end position="78"/>
    </location>
</feature>
<feature type="compositionally biased region" description="Polar residues" evidence="1">
    <location>
        <begin position="36"/>
        <end position="46"/>
    </location>
</feature>